<comment type="caution">
    <text evidence="9">The sequence shown here is derived from an EMBL/GenBank/DDBJ whole genome shotgun (WGS) entry which is preliminary data.</text>
</comment>
<evidence type="ECO:0000256" key="1">
    <source>
        <dbReference type="ARBA" id="ARBA00004651"/>
    </source>
</evidence>
<feature type="transmembrane region" description="Helical" evidence="7">
    <location>
        <begin position="117"/>
        <end position="136"/>
    </location>
</feature>
<name>A0A1G1Y2E8_9BACT</name>
<dbReference type="PANTHER" id="PTHR33778:SF1">
    <property type="entry name" value="MAGNESIUM TRANSPORTER YHID-RELATED"/>
    <property type="match status" value="1"/>
</dbReference>
<evidence type="ECO:0000313" key="10">
    <source>
        <dbReference type="Proteomes" id="UP000178432"/>
    </source>
</evidence>
<keyword evidence="5 7" id="KW-1133">Transmembrane helix</keyword>
<comment type="subcellular location">
    <subcellularLocation>
        <location evidence="1">Cell membrane</location>
        <topology evidence="1">Multi-pass membrane protein</topology>
    </subcellularLocation>
</comment>
<evidence type="ECO:0000256" key="6">
    <source>
        <dbReference type="ARBA" id="ARBA00023136"/>
    </source>
</evidence>
<dbReference type="Pfam" id="PF02308">
    <property type="entry name" value="MgtC"/>
    <property type="match status" value="1"/>
</dbReference>
<dbReference type="PRINTS" id="PR01837">
    <property type="entry name" value="MGTCSAPBPROT"/>
</dbReference>
<keyword evidence="3" id="KW-1003">Cell membrane</keyword>
<evidence type="ECO:0000313" key="9">
    <source>
        <dbReference type="EMBL" id="OGY45960.1"/>
    </source>
</evidence>
<comment type="similarity">
    <text evidence="2">Belongs to the MgtC/SapB family.</text>
</comment>
<sequence>MPTLLQIIFRLALSAGLCGIIGLEREYRHKPAGLRTNILVGMGSTLVILMSLYATGQDNGDILRLASGVITGIGFLGAGVIIRGQGGQNDEDMVHGITTAATIWIVAVIGLAVGLGFYFGAITAAVIALAVLYGLNSERIRNKISK</sequence>
<keyword evidence="6 7" id="KW-0472">Membrane</keyword>
<feature type="transmembrane region" description="Helical" evidence="7">
    <location>
        <begin position="62"/>
        <end position="82"/>
    </location>
</feature>
<dbReference type="InterPro" id="IPR049177">
    <property type="entry name" value="MgtC_SapB_SrpB_YhiD_N"/>
</dbReference>
<evidence type="ECO:0000256" key="5">
    <source>
        <dbReference type="ARBA" id="ARBA00022989"/>
    </source>
</evidence>
<keyword evidence="4 7" id="KW-0812">Transmembrane</keyword>
<evidence type="ECO:0000256" key="2">
    <source>
        <dbReference type="ARBA" id="ARBA00009298"/>
    </source>
</evidence>
<dbReference type="AlphaFoldDB" id="A0A1G1Y2E8"/>
<dbReference type="EMBL" id="MHIF01000068">
    <property type="protein sequence ID" value="OGY45960.1"/>
    <property type="molecule type" value="Genomic_DNA"/>
</dbReference>
<dbReference type="PANTHER" id="PTHR33778">
    <property type="entry name" value="PROTEIN MGTC"/>
    <property type="match status" value="1"/>
</dbReference>
<feature type="domain" description="MgtC/SapB/SrpB/YhiD N-terminal" evidence="8">
    <location>
        <begin position="11"/>
        <end position="136"/>
    </location>
</feature>
<dbReference type="GO" id="GO:0005886">
    <property type="term" value="C:plasma membrane"/>
    <property type="evidence" value="ECO:0007669"/>
    <property type="project" value="UniProtKB-SubCell"/>
</dbReference>
<evidence type="ECO:0000259" key="8">
    <source>
        <dbReference type="Pfam" id="PF02308"/>
    </source>
</evidence>
<proteinExistence type="inferred from homology"/>
<feature type="transmembrane region" description="Helical" evidence="7">
    <location>
        <begin position="36"/>
        <end position="56"/>
    </location>
</feature>
<feature type="transmembrane region" description="Helical" evidence="7">
    <location>
        <begin position="6"/>
        <end position="24"/>
    </location>
</feature>
<protein>
    <recommendedName>
        <fullName evidence="8">MgtC/SapB/SrpB/YhiD N-terminal domain-containing protein</fullName>
    </recommendedName>
</protein>
<evidence type="ECO:0000256" key="4">
    <source>
        <dbReference type="ARBA" id="ARBA00022692"/>
    </source>
</evidence>
<organism evidence="9 10">
    <name type="scientific">Candidatus Buchananbacteria bacterium RIFCSPHIGHO2_01_FULL_46_12</name>
    <dbReference type="NCBI Taxonomy" id="1797536"/>
    <lineage>
        <taxon>Bacteria</taxon>
        <taxon>Candidatus Buchananiibacteriota</taxon>
    </lineage>
</organism>
<accession>A0A1G1Y2E8</accession>
<dbReference type="InterPro" id="IPR003416">
    <property type="entry name" value="MgtC/SapB/SrpB/YhiD_fam"/>
</dbReference>
<reference evidence="9 10" key="1">
    <citation type="journal article" date="2016" name="Nat. Commun.">
        <title>Thousands of microbial genomes shed light on interconnected biogeochemical processes in an aquifer system.</title>
        <authorList>
            <person name="Anantharaman K."/>
            <person name="Brown C.T."/>
            <person name="Hug L.A."/>
            <person name="Sharon I."/>
            <person name="Castelle C.J."/>
            <person name="Probst A.J."/>
            <person name="Thomas B.C."/>
            <person name="Singh A."/>
            <person name="Wilkins M.J."/>
            <person name="Karaoz U."/>
            <person name="Brodie E.L."/>
            <person name="Williams K.H."/>
            <person name="Hubbard S.S."/>
            <person name="Banfield J.F."/>
        </authorList>
    </citation>
    <scope>NUCLEOTIDE SEQUENCE [LARGE SCALE GENOMIC DNA]</scope>
</reference>
<gene>
    <name evidence="9" type="ORF">A2663_04555</name>
</gene>
<dbReference type="Proteomes" id="UP000178432">
    <property type="component" value="Unassembled WGS sequence"/>
</dbReference>
<evidence type="ECO:0000256" key="7">
    <source>
        <dbReference type="SAM" id="Phobius"/>
    </source>
</evidence>
<evidence type="ECO:0000256" key="3">
    <source>
        <dbReference type="ARBA" id="ARBA00022475"/>
    </source>
</evidence>